<feature type="transmembrane region" description="Helical" evidence="5">
    <location>
        <begin position="177"/>
        <end position="197"/>
    </location>
</feature>
<protein>
    <submittedName>
        <fullName evidence="6">ZIP family metal transporter</fullName>
    </submittedName>
</protein>
<gene>
    <name evidence="6" type="ORF">ENV02_00855</name>
</gene>
<keyword evidence="2 5" id="KW-0812">Transmembrane</keyword>
<evidence type="ECO:0000256" key="3">
    <source>
        <dbReference type="ARBA" id="ARBA00022989"/>
    </source>
</evidence>
<proteinExistence type="predicted"/>
<reference evidence="6" key="1">
    <citation type="journal article" date="2020" name="mSystems">
        <title>Genome- and Community-Level Interaction Insights into Carbon Utilization and Element Cycling Functions of Hydrothermarchaeota in Hydrothermal Sediment.</title>
        <authorList>
            <person name="Zhou Z."/>
            <person name="Liu Y."/>
            <person name="Xu W."/>
            <person name="Pan J."/>
            <person name="Luo Z.H."/>
            <person name="Li M."/>
        </authorList>
    </citation>
    <scope>NUCLEOTIDE SEQUENCE [LARGE SCALE GENOMIC DNA]</scope>
    <source>
        <strain evidence="6">SpSt-721</strain>
    </source>
</reference>
<feature type="transmembrane region" description="Helical" evidence="5">
    <location>
        <begin position="203"/>
        <end position="222"/>
    </location>
</feature>
<comment type="caution">
    <text evidence="6">The sequence shown here is derived from an EMBL/GenBank/DDBJ whole genome shotgun (WGS) entry which is preliminary data.</text>
</comment>
<feature type="transmembrane region" description="Helical" evidence="5">
    <location>
        <begin position="45"/>
        <end position="65"/>
    </location>
</feature>
<keyword evidence="4 5" id="KW-0472">Membrane</keyword>
<evidence type="ECO:0000256" key="1">
    <source>
        <dbReference type="ARBA" id="ARBA00004141"/>
    </source>
</evidence>
<dbReference type="Pfam" id="PF02535">
    <property type="entry name" value="Zip"/>
    <property type="match status" value="1"/>
</dbReference>
<evidence type="ECO:0000256" key="4">
    <source>
        <dbReference type="ARBA" id="ARBA00023136"/>
    </source>
</evidence>
<dbReference type="GO" id="GO:0005385">
    <property type="term" value="F:zinc ion transmembrane transporter activity"/>
    <property type="evidence" value="ECO:0007669"/>
    <property type="project" value="TreeGrafter"/>
</dbReference>
<evidence type="ECO:0000313" key="6">
    <source>
        <dbReference type="EMBL" id="HGV66353.1"/>
    </source>
</evidence>
<name>A0A7J3QDM5_9CREN</name>
<dbReference type="GO" id="GO:0016020">
    <property type="term" value="C:membrane"/>
    <property type="evidence" value="ECO:0007669"/>
    <property type="project" value="UniProtKB-SubCell"/>
</dbReference>
<dbReference type="InterPro" id="IPR003689">
    <property type="entry name" value="ZIP"/>
</dbReference>
<dbReference type="PANTHER" id="PTHR11040">
    <property type="entry name" value="ZINC/IRON TRANSPORTER"/>
    <property type="match status" value="1"/>
</dbReference>
<dbReference type="EMBL" id="DTET01000047">
    <property type="protein sequence ID" value="HGV66353.1"/>
    <property type="molecule type" value="Genomic_DNA"/>
</dbReference>
<keyword evidence="3 5" id="KW-1133">Transmembrane helix</keyword>
<feature type="transmembrane region" description="Helical" evidence="5">
    <location>
        <begin position="234"/>
        <end position="253"/>
    </location>
</feature>
<evidence type="ECO:0000256" key="2">
    <source>
        <dbReference type="ARBA" id="ARBA00022692"/>
    </source>
</evidence>
<feature type="transmembrane region" description="Helical" evidence="5">
    <location>
        <begin position="113"/>
        <end position="137"/>
    </location>
</feature>
<feature type="transmembrane region" description="Helical" evidence="5">
    <location>
        <begin position="12"/>
        <end position="33"/>
    </location>
</feature>
<sequence length="255" mass="27164">MALNIEFGDVFYVMLYALIPAIATVMGSALIFLHTKVGEKMIDSGMGFAAGLMIYISFVDLLIPSFDFGSIALPFIGFVIGFAMIKLLDVLVPHIGIIHSNLNHSSGKKLSKTILIALAIAIHNIPEGIAVGSSTIYNLDSGFRVALSIAIQDIPEGLAVALPIYMTTNSYLKSFAIGVVSAVIEYISAFIALIGLIDTYLTLPLLLALSASAMIYVVVHEISPEIFGHEHDEYATGGFFLGLVTGILFGVVYGG</sequence>
<accession>A0A7J3QDM5</accession>
<comment type="subcellular location">
    <subcellularLocation>
        <location evidence="1">Membrane</location>
        <topology evidence="1">Multi-pass membrane protein</topology>
    </subcellularLocation>
</comment>
<feature type="transmembrane region" description="Helical" evidence="5">
    <location>
        <begin position="71"/>
        <end position="92"/>
    </location>
</feature>
<evidence type="ECO:0000256" key="5">
    <source>
        <dbReference type="SAM" id="Phobius"/>
    </source>
</evidence>
<dbReference type="AlphaFoldDB" id="A0A7J3QDM5"/>
<dbReference type="PANTHER" id="PTHR11040:SF70">
    <property type="entry name" value="OS05G0316100 PROTEIN"/>
    <property type="match status" value="1"/>
</dbReference>
<organism evidence="6">
    <name type="scientific">Ignisphaera aggregans</name>
    <dbReference type="NCBI Taxonomy" id="334771"/>
    <lineage>
        <taxon>Archaea</taxon>
        <taxon>Thermoproteota</taxon>
        <taxon>Thermoprotei</taxon>
        <taxon>Desulfurococcales</taxon>
        <taxon>Desulfurococcaceae</taxon>
        <taxon>Ignisphaera</taxon>
    </lineage>
</organism>